<dbReference type="EMBL" id="SLUK01000005">
    <property type="protein sequence ID" value="TCL43418.1"/>
    <property type="molecule type" value="Genomic_DNA"/>
</dbReference>
<comment type="caution">
    <text evidence="9">The sequence shown here is derived from an EMBL/GenBank/DDBJ whole genome shotgun (WGS) entry which is preliminary data.</text>
</comment>
<keyword evidence="3 8" id="KW-0812">Transmembrane</keyword>
<dbReference type="RefSeq" id="WP_079699627.1">
    <property type="nucleotide sequence ID" value="NZ_JADNAH010000036.1"/>
</dbReference>
<comment type="caution">
    <text evidence="8">Lacks conserved residue(s) required for the propagation of feature annotation.</text>
</comment>
<dbReference type="GO" id="GO:0005384">
    <property type="term" value="F:manganese ion transmembrane transporter activity"/>
    <property type="evidence" value="ECO:0007669"/>
    <property type="project" value="UniProtKB-UniRule"/>
</dbReference>
<protein>
    <recommendedName>
        <fullName evidence="8">Putative manganese efflux pump MntP</fullName>
    </recommendedName>
</protein>
<evidence type="ECO:0000256" key="3">
    <source>
        <dbReference type="ARBA" id="ARBA00022692"/>
    </source>
</evidence>
<evidence type="ECO:0000256" key="5">
    <source>
        <dbReference type="ARBA" id="ARBA00023065"/>
    </source>
</evidence>
<accession>A0A9X8UJY5</accession>
<comment type="subcellular location">
    <subcellularLocation>
        <location evidence="8">Cell membrane</location>
        <topology evidence="8">Multi-pass membrane protein</topology>
    </subcellularLocation>
</comment>
<keyword evidence="7 8" id="KW-0464">Manganese</keyword>
<evidence type="ECO:0000256" key="6">
    <source>
        <dbReference type="ARBA" id="ARBA00023136"/>
    </source>
</evidence>
<organism evidence="9 10">
    <name type="scientific">Harryflintia acetispora</name>
    <dbReference type="NCBI Taxonomy" id="1849041"/>
    <lineage>
        <taxon>Bacteria</taxon>
        <taxon>Bacillati</taxon>
        <taxon>Bacillota</taxon>
        <taxon>Clostridia</taxon>
        <taxon>Eubacteriales</taxon>
        <taxon>Oscillospiraceae</taxon>
        <taxon>Harryflintia</taxon>
    </lineage>
</organism>
<dbReference type="AlphaFoldDB" id="A0A9X8UJY5"/>
<dbReference type="GO" id="GO:0005886">
    <property type="term" value="C:plasma membrane"/>
    <property type="evidence" value="ECO:0007669"/>
    <property type="project" value="UniProtKB-SubCell"/>
</dbReference>
<dbReference type="InterPro" id="IPR003810">
    <property type="entry name" value="Mntp/YtaF"/>
</dbReference>
<evidence type="ECO:0000313" key="10">
    <source>
        <dbReference type="Proteomes" id="UP000294682"/>
    </source>
</evidence>
<reference evidence="9 10" key="1">
    <citation type="submission" date="2019-03" db="EMBL/GenBank/DDBJ databases">
        <title>Genomic Encyclopedia of Type Strains, Phase IV (KMG-IV): sequencing the most valuable type-strain genomes for metagenomic binning, comparative biology and taxonomic classification.</title>
        <authorList>
            <person name="Goeker M."/>
        </authorList>
    </citation>
    <scope>NUCLEOTIDE SEQUENCE [LARGE SCALE GENOMIC DNA]</scope>
    <source>
        <strain evidence="9 10">DSM 100433</strain>
    </source>
</reference>
<keyword evidence="5 8" id="KW-0406">Ion transport</keyword>
<keyword evidence="10" id="KW-1185">Reference proteome</keyword>
<feature type="transmembrane region" description="Helical" evidence="8">
    <location>
        <begin position="163"/>
        <end position="180"/>
    </location>
</feature>
<sequence length="185" mass="19322">MGILTLFMIAVGLSMDAFAVSVTSGMCNKSLSVSKSVYIAAVFGIFQGLMPTAGFLAGSAFAGLIGTLDHWIALILLGLIGGKMIHDSFSHEEDEVPELFSYKLVLAQGVATSIDALAVGVSFAAMRVNILQAAPFIAVVTFVCSLVGVYVGKCCGGFLKNKAELFGGCVLVLIGVKIFVEHMFG</sequence>
<dbReference type="InterPro" id="IPR022929">
    <property type="entry name" value="Put_MntP"/>
</dbReference>
<feature type="transmembrane region" description="Helical" evidence="8">
    <location>
        <begin position="68"/>
        <end position="85"/>
    </location>
</feature>
<dbReference type="Pfam" id="PF02659">
    <property type="entry name" value="Mntp"/>
    <property type="match status" value="1"/>
</dbReference>
<evidence type="ECO:0000256" key="8">
    <source>
        <dbReference type="HAMAP-Rule" id="MF_01521"/>
    </source>
</evidence>
<dbReference type="PANTHER" id="PTHR35529">
    <property type="entry name" value="MANGANESE EFFLUX PUMP MNTP-RELATED"/>
    <property type="match status" value="1"/>
</dbReference>
<dbReference type="OrthoDB" id="9787346at2"/>
<keyword evidence="2 8" id="KW-1003">Cell membrane</keyword>
<keyword evidence="6 8" id="KW-0472">Membrane</keyword>
<gene>
    <name evidence="8" type="primary">mntP</name>
    <name evidence="9" type="ORF">EDD78_10547</name>
</gene>
<evidence type="ECO:0000313" key="9">
    <source>
        <dbReference type="EMBL" id="TCL43418.1"/>
    </source>
</evidence>
<feature type="transmembrane region" description="Helical" evidence="8">
    <location>
        <begin position="37"/>
        <end position="56"/>
    </location>
</feature>
<dbReference type="PANTHER" id="PTHR35529:SF1">
    <property type="entry name" value="MANGANESE EFFLUX PUMP MNTP-RELATED"/>
    <property type="match status" value="1"/>
</dbReference>
<evidence type="ECO:0000256" key="7">
    <source>
        <dbReference type="ARBA" id="ARBA00023211"/>
    </source>
</evidence>
<comment type="similarity">
    <text evidence="8">Belongs to the MntP (TC 9.B.29) family.</text>
</comment>
<evidence type="ECO:0000256" key="4">
    <source>
        <dbReference type="ARBA" id="ARBA00022989"/>
    </source>
</evidence>
<name>A0A9X8UJY5_9FIRM</name>
<evidence type="ECO:0000256" key="2">
    <source>
        <dbReference type="ARBA" id="ARBA00022475"/>
    </source>
</evidence>
<dbReference type="Proteomes" id="UP000294682">
    <property type="component" value="Unassembled WGS sequence"/>
</dbReference>
<keyword evidence="1 8" id="KW-0813">Transport</keyword>
<evidence type="ECO:0000256" key="1">
    <source>
        <dbReference type="ARBA" id="ARBA00022448"/>
    </source>
</evidence>
<keyword evidence="4 8" id="KW-1133">Transmembrane helix</keyword>
<proteinExistence type="inferred from homology"/>
<comment type="function">
    <text evidence="8">Probably functions as a manganese efflux pump.</text>
</comment>
<feature type="transmembrane region" description="Helical" evidence="8">
    <location>
        <begin position="133"/>
        <end position="151"/>
    </location>
</feature>
<dbReference type="HAMAP" id="MF_01521">
    <property type="entry name" value="MntP_pump"/>
    <property type="match status" value="1"/>
</dbReference>